<dbReference type="Gene3D" id="3.40.50.620">
    <property type="entry name" value="HUPs"/>
    <property type="match status" value="1"/>
</dbReference>
<feature type="domain" description="Asparagine synthetase" evidence="1">
    <location>
        <begin position="273"/>
        <end position="611"/>
    </location>
</feature>
<name>A0A2S8B2P2_9SPHN</name>
<proteinExistence type="predicted"/>
<dbReference type="EMBL" id="PHFW01000003">
    <property type="protein sequence ID" value="PQM26674.1"/>
    <property type="molecule type" value="Genomic_DNA"/>
</dbReference>
<dbReference type="InterPro" id="IPR001962">
    <property type="entry name" value="Asn_synthase"/>
</dbReference>
<comment type="caution">
    <text evidence="2">The sequence shown here is derived from an EMBL/GenBank/DDBJ whole genome shotgun (WGS) entry which is preliminary data.</text>
</comment>
<protein>
    <recommendedName>
        <fullName evidence="1">Asparagine synthetase domain-containing protein</fullName>
    </recommendedName>
</protein>
<sequence length="622" mass="67379">MESRNRGRCLLRRPARSASCARLGPDRRCRPVGSAQYRGGLLSGIQAVSLRIALVEGSVLRPPLPRGLTPLATIGPARIVGLAETPVVAAADAVLIGWAFYREGFTACTALSEGEIEQLITSRGAWALRALWGHFLLAWVDRDDRVFLLRSPVAGPPVFHTRRQRGQSAALTGAQTGSCVFTDLGLARSLGFALDRPDPGRIDAALRYPFLRGPDTELAGVREILPGEIVDLVEGDRQPASWSPWDHAARPPHHATPEELRALVHAVVSAWSTRFTRIQLELSGGLDSSIIAACLAGRTDDWRGLTLATSDPDGDERPYARAVSEQFGVPLAERWRPPPGDPLAPPRTLRARPGGFGLLAPSDAVFLDAARTYRADAIFTGAGGDNVFGYITSAAPVIDALRFAGPRAAWRASGDLARLARDNRWKAIGFAIRRSLRPPPLWPIDHSLLSWRHADIMPAHPWAADAGRAAPGQRVYGMSLLLVQSFVDAYDRALAMPMIAPLLSQPLVEFGLGHASWKWGEGGQDRAFARRAFQEDLPPAVLSRRSKGRILSVFLPAFAENRERLRPFLLDGWLAGAGLLDLDAVRAMLETGAGDPVSILRLLEVADMESWARSIEATPSGG</sequence>
<organism evidence="2 3">
    <name type="scientific">Sphingopyxis lindanitolerans</name>
    <dbReference type="NCBI Taxonomy" id="2054227"/>
    <lineage>
        <taxon>Bacteria</taxon>
        <taxon>Pseudomonadati</taxon>
        <taxon>Pseudomonadota</taxon>
        <taxon>Alphaproteobacteria</taxon>
        <taxon>Sphingomonadales</taxon>
        <taxon>Sphingomonadaceae</taxon>
        <taxon>Sphingopyxis</taxon>
    </lineage>
</organism>
<dbReference type="AlphaFoldDB" id="A0A2S8B2P2"/>
<gene>
    <name evidence="2" type="ORF">CVO77_16855</name>
</gene>
<dbReference type="GO" id="GO:0004066">
    <property type="term" value="F:asparagine synthase (glutamine-hydrolyzing) activity"/>
    <property type="evidence" value="ECO:0007669"/>
    <property type="project" value="InterPro"/>
</dbReference>
<dbReference type="GO" id="GO:0006529">
    <property type="term" value="P:asparagine biosynthetic process"/>
    <property type="evidence" value="ECO:0007669"/>
    <property type="project" value="InterPro"/>
</dbReference>
<dbReference type="InterPro" id="IPR014729">
    <property type="entry name" value="Rossmann-like_a/b/a_fold"/>
</dbReference>
<dbReference type="Proteomes" id="UP000238954">
    <property type="component" value="Chromosome"/>
</dbReference>
<evidence type="ECO:0000313" key="3">
    <source>
        <dbReference type="Proteomes" id="UP000238954"/>
    </source>
</evidence>
<reference evidence="3" key="1">
    <citation type="submission" date="2017-11" db="EMBL/GenBank/DDBJ databases">
        <title>The complete genome sequence of Sphingopyxis pomeranensis sp. nov. strain WS5A3p.</title>
        <authorList>
            <person name="Kaminski M.A."/>
        </authorList>
    </citation>
    <scope>NUCLEOTIDE SEQUENCE [LARGE SCALE GENOMIC DNA]</scope>
    <source>
        <strain evidence="3">WS5A3p</strain>
    </source>
</reference>
<accession>A0A2S8B2P2</accession>
<keyword evidence="3" id="KW-1185">Reference proteome</keyword>
<dbReference type="SUPFAM" id="SSF52402">
    <property type="entry name" value="Adenine nucleotide alpha hydrolases-like"/>
    <property type="match status" value="1"/>
</dbReference>
<dbReference type="Pfam" id="PF00733">
    <property type="entry name" value="Asn_synthase"/>
    <property type="match status" value="1"/>
</dbReference>
<evidence type="ECO:0000313" key="2">
    <source>
        <dbReference type="EMBL" id="PQM26674.1"/>
    </source>
</evidence>
<evidence type="ECO:0000259" key="1">
    <source>
        <dbReference type="Pfam" id="PF00733"/>
    </source>
</evidence>